<organism evidence="1 2">
    <name type="scientific">Hyalomma asiaticum</name>
    <name type="common">Tick</name>
    <dbReference type="NCBI Taxonomy" id="266040"/>
    <lineage>
        <taxon>Eukaryota</taxon>
        <taxon>Metazoa</taxon>
        <taxon>Ecdysozoa</taxon>
        <taxon>Arthropoda</taxon>
        <taxon>Chelicerata</taxon>
        <taxon>Arachnida</taxon>
        <taxon>Acari</taxon>
        <taxon>Parasitiformes</taxon>
        <taxon>Ixodida</taxon>
        <taxon>Ixodoidea</taxon>
        <taxon>Ixodidae</taxon>
        <taxon>Hyalomminae</taxon>
        <taxon>Hyalomma</taxon>
    </lineage>
</organism>
<proteinExistence type="predicted"/>
<protein>
    <submittedName>
        <fullName evidence="1">Uncharacterized protein</fullName>
    </submittedName>
</protein>
<accession>A0ACB7RJQ8</accession>
<dbReference type="Proteomes" id="UP000821845">
    <property type="component" value="Chromosome 9"/>
</dbReference>
<comment type="caution">
    <text evidence="1">The sequence shown here is derived from an EMBL/GenBank/DDBJ whole genome shotgun (WGS) entry which is preliminary data.</text>
</comment>
<evidence type="ECO:0000313" key="1">
    <source>
        <dbReference type="EMBL" id="KAH6922590.1"/>
    </source>
</evidence>
<evidence type="ECO:0000313" key="2">
    <source>
        <dbReference type="Proteomes" id="UP000821845"/>
    </source>
</evidence>
<keyword evidence="2" id="KW-1185">Reference proteome</keyword>
<gene>
    <name evidence="1" type="ORF">HPB50_017016</name>
</gene>
<sequence>MGTFRNSRFGQSLEKGLLNLPPPERLPSATIAPHVFVGDEAFPLRPDFLRPYTGNKIEDDKRIFNYRLSRARRCVENAFGIMASRFRIFRRTTNLLPENVDCIVMASYVFYIPPNYADRDDEYGNITDGQWRSTVEAEGSAMFESQPPVGHNYSSGTAHHVTRASWKLAALASSGLLRSRHGWKCVAAISIRPFDGRLLSIKRIQRQICQHWSGWRD</sequence>
<reference evidence="1" key="1">
    <citation type="submission" date="2020-05" db="EMBL/GenBank/DDBJ databases">
        <title>Large-scale comparative analyses of tick genomes elucidate their genetic diversity and vector capacities.</title>
        <authorList>
            <person name="Jia N."/>
            <person name="Wang J."/>
            <person name="Shi W."/>
            <person name="Du L."/>
            <person name="Sun Y."/>
            <person name="Zhan W."/>
            <person name="Jiang J."/>
            <person name="Wang Q."/>
            <person name="Zhang B."/>
            <person name="Ji P."/>
            <person name="Sakyi L.B."/>
            <person name="Cui X."/>
            <person name="Yuan T."/>
            <person name="Jiang B."/>
            <person name="Yang W."/>
            <person name="Lam T.T.-Y."/>
            <person name="Chang Q."/>
            <person name="Ding S."/>
            <person name="Wang X."/>
            <person name="Zhu J."/>
            <person name="Ruan X."/>
            <person name="Zhao L."/>
            <person name="Wei J."/>
            <person name="Que T."/>
            <person name="Du C."/>
            <person name="Cheng J."/>
            <person name="Dai P."/>
            <person name="Han X."/>
            <person name="Huang E."/>
            <person name="Gao Y."/>
            <person name="Liu J."/>
            <person name="Shao H."/>
            <person name="Ye R."/>
            <person name="Li L."/>
            <person name="Wei W."/>
            <person name="Wang X."/>
            <person name="Wang C."/>
            <person name="Yang T."/>
            <person name="Huo Q."/>
            <person name="Li W."/>
            <person name="Guo W."/>
            <person name="Chen H."/>
            <person name="Zhou L."/>
            <person name="Ni X."/>
            <person name="Tian J."/>
            <person name="Zhou Y."/>
            <person name="Sheng Y."/>
            <person name="Liu T."/>
            <person name="Pan Y."/>
            <person name="Xia L."/>
            <person name="Li J."/>
            <person name="Zhao F."/>
            <person name="Cao W."/>
        </authorList>
    </citation>
    <scope>NUCLEOTIDE SEQUENCE</scope>
    <source>
        <strain evidence="1">Hyas-2018</strain>
    </source>
</reference>
<name>A0ACB7RJQ8_HYAAI</name>
<dbReference type="EMBL" id="CM023489">
    <property type="protein sequence ID" value="KAH6922590.1"/>
    <property type="molecule type" value="Genomic_DNA"/>
</dbReference>